<keyword evidence="6 9" id="KW-0812">Transmembrane</keyword>
<accession>A0ABS8XS51</accession>
<dbReference type="RefSeq" id="WP_233372563.1">
    <property type="nucleotide sequence ID" value="NZ_JAJTWU010000005.1"/>
</dbReference>
<evidence type="ECO:0000256" key="7">
    <source>
        <dbReference type="ARBA" id="ARBA00022989"/>
    </source>
</evidence>
<feature type="transmembrane region" description="Helical" evidence="9">
    <location>
        <begin position="953"/>
        <end position="976"/>
    </location>
</feature>
<comment type="subcellular location">
    <subcellularLocation>
        <location evidence="1 9">Cell inner membrane</location>
        <topology evidence="1 9">Multi-pass membrane protein</topology>
    </subcellularLocation>
</comment>
<feature type="transmembrane region" description="Helical" evidence="9">
    <location>
        <begin position="997"/>
        <end position="1018"/>
    </location>
</feature>
<keyword evidence="7 9" id="KW-1133">Transmembrane helix</keyword>
<dbReference type="Proteomes" id="UP001200741">
    <property type="component" value="Unassembled WGS sequence"/>
</dbReference>
<comment type="caution">
    <text evidence="11">The sequence shown here is derived from an EMBL/GenBank/DDBJ whole genome shotgun (WGS) entry which is preliminary data.</text>
</comment>
<name>A0ABS8XS51_9BURK</name>
<dbReference type="InterPro" id="IPR027463">
    <property type="entry name" value="AcrB_DN_DC_subdom"/>
</dbReference>
<dbReference type="Gene3D" id="3.30.70.1430">
    <property type="entry name" value="Multidrug efflux transporter AcrB pore domain"/>
    <property type="match status" value="2"/>
</dbReference>
<dbReference type="PANTHER" id="PTHR32063">
    <property type="match status" value="1"/>
</dbReference>
<feature type="transmembrane region" description="Helical" evidence="9">
    <location>
        <begin position="441"/>
        <end position="461"/>
    </location>
</feature>
<evidence type="ECO:0000256" key="5">
    <source>
        <dbReference type="ARBA" id="ARBA00022519"/>
    </source>
</evidence>
<evidence type="ECO:0000313" key="12">
    <source>
        <dbReference type="Proteomes" id="UP001200741"/>
    </source>
</evidence>
<dbReference type="NCBIfam" id="NF000282">
    <property type="entry name" value="RND_permease_1"/>
    <property type="match status" value="1"/>
</dbReference>
<feature type="transmembrane region" description="Helical" evidence="9">
    <location>
        <begin position="344"/>
        <end position="363"/>
    </location>
</feature>
<protein>
    <recommendedName>
        <fullName evidence="9">Efflux pump membrane transporter</fullName>
    </recommendedName>
</protein>
<evidence type="ECO:0000256" key="2">
    <source>
        <dbReference type="ARBA" id="ARBA00010942"/>
    </source>
</evidence>
<proteinExistence type="inferred from homology"/>
<feature type="transmembrane region" description="Helical" evidence="9">
    <location>
        <begin position="370"/>
        <end position="392"/>
    </location>
</feature>
<evidence type="ECO:0000256" key="6">
    <source>
        <dbReference type="ARBA" id="ARBA00022692"/>
    </source>
</evidence>
<dbReference type="Gene3D" id="3.30.2090.10">
    <property type="entry name" value="Multidrug efflux transporter AcrB TolC docking domain, DN and DC subdomains"/>
    <property type="match status" value="2"/>
</dbReference>
<keyword evidence="4" id="KW-1003">Cell membrane</keyword>
<feature type="domain" description="SSD" evidence="10">
    <location>
        <begin position="369"/>
        <end position="498"/>
    </location>
</feature>
<feature type="transmembrane region" description="Helical" evidence="9">
    <location>
        <begin position="398"/>
        <end position="420"/>
    </location>
</feature>
<keyword evidence="8 9" id="KW-0472">Membrane</keyword>
<dbReference type="PRINTS" id="PR00702">
    <property type="entry name" value="ACRIFLAVINRP"/>
</dbReference>
<evidence type="ECO:0000256" key="3">
    <source>
        <dbReference type="ARBA" id="ARBA00022448"/>
    </source>
</evidence>
<dbReference type="SUPFAM" id="SSF82693">
    <property type="entry name" value="Multidrug efflux transporter AcrB pore domain, PN1, PN2, PC1 and PC2 subdomains"/>
    <property type="match status" value="3"/>
</dbReference>
<dbReference type="Gene3D" id="3.30.70.1320">
    <property type="entry name" value="Multidrug efflux transporter AcrB pore domain like"/>
    <property type="match status" value="1"/>
</dbReference>
<keyword evidence="5 9" id="KW-0997">Cell inner membrane</keyword>
<dbReference type="SUPFAM" id="SSF82866">
    <property type="entry name" value="Multidrug efflux transporter AcrB transmembrane domain"/>
    <property type="match status" value="2"/>
</dbReference>
<dbReference type="Gene3D" id="3.30.70.1440">
    <property type="entry name" value="Multidrug efflux transporter AcrB pore domain"/>
    <property type="match status" value="1"/>
</dbReference>
<dbReference type="NCBIfam" id="TIGR00915">
    <property type="entry name" value="2A0602"/>
    <property type="match status" value="1"/>
</dbReference>
<evidence type="ECO:0000313" key="11">
    <source>
        <dbReference type="EMBL" id="MCE4555551.1"/>
    </source>
</evidence>
<sequence length="1096" mass="117731">MDISRFFIDRPRFATVLSLFIFLIGALAIPLLPISEYPEVAPPQVVVRAQYPGANPRVISETVATPLEEQINGLENVLYFESQATGDGSMALTVTFKIGTHPEAAETAVQNRINRALPRLPDIVRQIGVTTEKAASNLTMVVHLVSPDNSRDALYLRNYGTLNVRDDLLRVPGMGSVLSFGAGDYAMRIWLDPQKLAGRNLTAGDVVGAIREQNTQVAAGVLGASPSPKGTDFQLAINAQGRLATEEEFGNIIVRSDTKTGAMVRVKDVGRVEISANTYALRSLLNNKEAAAIAIFQAPGSNALAISDNVRATMERLKPSFPKGVDYAIVYDPTRFVQSSIEKVVHTLFEAIALVVLVVIVFLQTWRASIIPLVAVPVSIVGTFAVLLLLGFSINTLTLFGLVLAIGIVVDDAIVVVENVERNIQDGLTPHDATVKAMQEVSGPIIAIALVLCAVFIPLTLVPGLSGQFYKQFAVTIAISTVISAFNSLTLSPALAAILLRPHDAPKDALTRGMDKLFGGFFHWFNRFFHRRSESYGRGVTGILRRKSAAVIVYAILLGLTGLLFTRIPSGFVPAPDKQYLIGVAQLPAGASLDRTEEVIRQMSAIALKVPGIVDSVAFPGLSVAGFSAAPNEGIVFFGLEGFDQRTSREKSKEAILGQVNGAIQQIQGARMFVVPPPPVDGLGIAGGFKVQVQDRGGQGEQALYGATWGTLGQIYGNPNTSIGTPYSNYDINVPQLFANVDRTKAKQMGVPLGSIYDTLQINLGSLYVNDFTKFGKTYQVIVQADAPFRAKADDLVQLKTRNDAGQMVPLGSLLSVEPTFGPTRVTRYNGFPAADINGAPKPGFSSGQAEAEIERLLKTLPRGFGYEFTDLSYQDRLTRSVTLPVLNIQVPTLAAVLAFSVLLVILVLAAQYESWSLPLAIILIVPMCILSALFGVWLSHLPPFMQAGDLNIFTQVALVVLVGLACKNAILIVEFAKELEERGKPMLDAVIEACRLRLRPILMTSIAFCAGVIPLILGSGAGSEMRRAMGIAVFAGMLGVTLFGIFLTPVFYSLLRAGTEKRRARAAALKAQIDASAHAFHPGVDDDASTNAKGH</sequence>
<feature type="transmembrane region" description="Helical" evidence="9">
    <location>
        <begin position="548"/>
        <end position="568"/>
    </location>
</feature>
<evidence type="ECO:0000256" key="1">
    <source>
        <dbReference type="ARBA" id="ARBA00004429"/>
    </source>
</evidence>
<dbReference type="EMBL" id="JAJTWU010000005">
    <property type="protein sequence ID" value="MCE4555551.1"/>
    <property type="molecule type" value="Genomic_DNA"/>
</dbReference>
<organism evidence="11 12">
    <name type="scientific">Pelomonas cellulosilytica</name>
    <dbReference type="NCBI Taxonomy" id="2906762"/>
    <lineage>
        <taxon>Bacteria</taxon>
        <taxon>Pseudomonadati</taxon>
        <taxon>Pseudomonadota</taxon>
        <taxon>Betaproteobacteria</taxon>
        <taxon>Burkholderiales</taxon>
        <taxon>Sphaerotilaceae</taxon>
        <taxon>Roseateles</taxon>
    </lineage>
</organism>
<keyword evidence="12" id="KW-1185">Reference proteome</keyword>
<feature type="transmembrane region" description="Helical" evidence="9">
    <location>
        <begin position="889"/>
        <end position="911"/>
    </location>
</feature>
<gene>
    <name evidence="11" type="ORF">LXT13_14180</name>
</gene>
<evidence type="ECO:0000256" key="8">
    <source>
        <dbReference type="ARBA" id="ARBA00023136"/>
    </source>
</evidence>
<dbReference type="Pfam" id="PF00873">
    <property type="entry name" value="ACR_tran"/>
    <property type="match status" value="1"/>
</dbReference>
<dbReference type="Gene3D" id="1.20.1640.10">
    <property type="entry name" value="Multidrug efflux transporter AcrB transmembrane domain"/>
    <property type="match status" value="2"/>
</dbReference>
<evidence type="ECO:0000259" key="10">
    <source>
        <dbReference type="PROSITE" id="PS50156"/>
    </source>
</evidence>
<comment type="caution">
    <text evidence="9">Lacks conserved residue(s) required for the propagation of feature annotation.</text>
</comment>
<dbReference type="InterPro" id="IPR001036">
    <property type="entry name" value="Acrflvin-R"/>
</dbReference>
<dbReference type="SUPFAM" id="SSF82714">
    <property type="entry name" value="Multidrug efflux transporter AcrB TolC docking domain, DN and DC subdomains"/>
    <property type="match status" value="2"/>
</dbReference>
<dbReference type="InterPro" id="IPR000731">
    <property type="entry name" value="SSD"/>
</dbReference>
<comment type="similarity">
    <text evidence="2 9">Belongs to the resistance-nodulation-cell division (RND) (TC 2.A.6) family.</text>
</comment>
<evidence type="ECO:0000256" key="4">
    <source>
        <dbReference type="ARBA" id="ARBA00022475"/>
    </source>
</evidence>
<keyword evidence="3 9" id="KW-0813">Transport</keyword>
<dbReference type="InterPro" id="IPR004764">
    <property type="entry name" value="MdtF-like"/>
</dbReference>
<dbReference type="PROSITE" id="PS50156">
    <property type="entry name" value="SSD"/>
    <property type="match status" value="1"/>
</dbReference>
<feature type="transmembrane region" description="Helical" evidence="9">
    <location>
        <begin position="1030"/>
        <end position="1056"/>
    </location>
</feature>
<dbReference type="PANTHER" id="PTHR32063:SF11">
    <property type="entry name" value="CATION OR DRUG EFFLUX SYSTEM PROTEIN"/>
    <property type="match status" value="1"/>
</dbReference>
<feature type="transmembrane region" description="Helical" evidence="9">
    <location>
        <begin position="473"/>
        <end position="500"/>
    </location>
</feature>
<evidence type="ECO:0000256" key="9">
    <source>
        <dbReference type="RuleBase" id="RU364070"/>
    </source>
</evidence>
<reference evidence="11 12" key="1">
    <citation type="submission" date="2021-12" db="EMBL/GenBank/DDBJ databases">
        <title>Genome seq of P8.</title>
        <authorList>
            <person name="Seo T."/>
        </authorList>
    </citation>
    <scope>NUCLEOTIDE SEQUENCE [LARGE SCALE GENOMIC DNA]</scope>
    <source>
        <strain evidence="11 12">P8</strain>
    </source>
</reference>
<feature type="transmembrane region" description="Helical" evidence="9">
    <location>
        <begin position="918"/>
        <end position="941"/>
    </location>
</feature>